<dbReference type="AlphaFoldDB" id="B4VQ75"/>
<feature type="region of interest" description="Disordered" evidence="1">
    <location>
        <begin position="24"/>
        <end position="83"/>
    </location>
</feature>
<sequence length="83" mass="9031">MTTNTGNLLDRFCSLWEAFHPHPLTPSPIKGEGEPDSLSPLSRAKKAKHPLSSPHNKKRSIIRLPPFEGDLKGGRGVGMCSLS</sequence>
<evidence type="ECO:0000313" key="3">
    <source>
        <dbReference type="Proteomes" id="UP000003835"/>
    </source>
</evidence>
<organism evidence="2 3">
    <name type="scientific">Coleofasciculus chthonoplastes PCC 7420</name>
    <dbReference type="NCBI Taxonomy" id="118168"/>
    <lineage>
        <taxon>Bacteria</taxon>
        <taxon>Bacillati</taxon>
        <taxon>Cyanobacteriota</taxon>
        <taxon>Cyanophyceae</taxon>
        <taxon>Coleofasciculales</taxon>
        <taxon>Coleofasciculaceae</taxon>
        <taxon>Coleofasciculus</taxon>
    </lineage>
</organism>
<name>B4VQ75_9CYAN</name>
<keyword evidence="3" id="KW-1185">Reference proteome</keyword>
<protein>
    <submittedName>
        <fullName evidence="2">Uncharacterized protein</fullName>
    </submittedName>
</protein>
<proteinExistence type="predicted"/>
<reference evidence="2 3" key="1">
    <citation type="submission" date="2008-07" db="EMBL/GenBank/DDBJ databases">
        <authorList>
            <person name="Tandeau de Marsac N."/>
            <person name="Ferriera S."/>
            <person name="Johnson J."/>
            <person name="Kravitz S."/>
            <person name="Beeson K."/>
            <person name="Sutton G."/>
            <person name="Rogers Y.-H."/>
            <person name="Friedman R."/>
            <person name="Frazier M."/>
            <person name="Venter J.C."/>
        </authorList>
    </citation>
    <scope>NUCLEOTIDE SEQUENCE [LARGE SCALE GENOMIC DNA]</scope>
    <source>
        <strain evidence="2 3">PCC 7420</strain>
    </source>
</reference>
<dbReference type="HOGENOM" id="CLU_2536800_0_0_3"/>
<gene>
    <name evidence="2" type="ORF">MC7420_5413</name>
</gene>
<evidence type="ECO:0000256" key="1">
    <source>
        <dbReference type="SAM" id="MobiDB-lite"/>
    </source>
</evidence>
<accession>B4VQ75</accession>
<dbReference type="STRING" id="118168.MC7420_5413"/>
<dbReference type="Proteomes" id="UP000003835">
    <property type="component" value="Unassembled WGS sequence"/>
</dbReference>
<feature type="compositionally biased region" description="Basic residues" evidence="1">
    <location>
        <begin position="43"/>
        <end position="61"/>
    </location>
</feature>
<dbReference type="EMBL" id="DS989847">
    <property type="protein sequence ID" value="EDX75979.1"/>
    <property type="molecule type" value="Genomic_DNA"/>
</dbReference>
<evidence type="ECO:0000313" key="2">
    <source>
        <dbReference type="EMBL" id="EDX75979.1"/>
    </source>
</evidence>